<organism evidence="1 2">
    <name type="scientific">Neisseria sicca</name>
    <dbReference type="NCBI Taxonomy" id="490"/>
    <lineage>
        <taxon>Bacteria</taxon>
        <taxon>Pseudomonadati</taxon>
        <taxon>Pseudomonadota</taxon>
        <taxon>Betaproteobacteria</taxon>
        <taxon>Neisseriales</taxon>
        <taxon>Neisseriaceae</taxon>
        <taxon>Neisseria</taxon>
    </lineage>
</organism>
<gene>
    <name evidence="1" type="ORF">CYK00_01095</name>
</gene>
<dbReference type="AlphaFoldDB" id="A0A2I1XFJ1"/>
<reference evidence="1 2" key="1">
    <citation type="submission" date="2017-12" db="EMBL/GenBank/DDBJ databases">
        <title>Phylogenetic diversity of female urinary microbiome.</title>
        <authorList>
            <person name="Thomas-White K."/>
            <person name="Wolfe A.J."/>
        </authorList>
    </citation>
    <scope>NUCLEOTIDE SEQUENCE [LARGE SCALE GENOMIC DNA]</scope>
    <source>
        <strain evidence="1 2">UMB0321</strain>
    </source>
</reference>
<sequence length="47" mass="5546">MRTYGCFHSIYSGLNLNQDKATKPQTVQMVRQGEATPYWFKVNPLYY</sequence>
<comment type="caution">
    <text evidence="1">The sequence shown here is derived from an EMBL/GenBank/DDBJ whole genome shotgun (WGS) entry which is preliminary data.</text>
</comment>
<dbReference type="Proteomes" id="UP000234767">
    <property type="component" value="Unassembled WGS sequence"/>
</dbReference>
<evidence type="ECO:0000313" key="2">
    <source>
        <dbReference type="Proteomes" id="UP000234767"/>
    </source>
</evidence>
<protein>
    <submittedName>
        <fullName evidence="1">Transposase</fullName>
    </submittedName>
</protein>
<dbReference type="EMBL" id="PKJO01000001">
    <property type="protein sequence ID" value="PLA41365.1"/>
    <property type="molecule type" value="Genomic_DNA"/>
</dbReference>
<accession>A0A2I1XFJ1</accession>
<proteinExistence type="predicted"/>
<evidence type="ECO:0000313" key="1">
    <source>
        <dbReference type="EMBL" id="PLA41365.1"/>
    </source>
</evidence>
<name>A0A2I1XFJ1_NEISI</name>